<accession>G3HDC2</accession>
<dbReference type="Proteomes" id="UP000001075">
    <property type="component" value="Unassembled WGS sequence"/>
</dbReference>
<proteinExistence type="predicted"/>
<organism evidence="1 2">
    <name type="scientific">Cricetulus griseus</name>
    <name type="common">Chinese hamster</name>
    <name type="synonym">Cricetulus barabensis griseus</name>
    <dbReference type="NCBI Taxonomy" id="10029"/>
    <lineage>
        <taxon>Eukaryota</taxon>
        <taxon>Metazoa</taxon>
        <taxon>Chordata</taxon>
        <taxon>Craniata</taxon>
        <taxon>Vertebrata</taxon>
        <taxon>Euteleostomi</taxon>
        <taxon>Mammalia</taxon>
        <taxon>Eutheria</taxon>
        <taxon>Euarchontoglires</taxon>
        <taxon>Glires</taxon>
        <taxon>Rodentia</taxon>
        <taxon>Myomorpha</taxon>
        <taxon>Muroidea</taxon>
        <taxon>Cricetidae</taxon>
        <taxon>Cricetinae</taxon>
        <taxon>Cricetulus</taxon>
    </lineage>
</organism>
<evidence type="ECO:0000313" key="1">
    <source>
        <dbReference type="EMBL" id="EGV92170.1"/>
    </source>
</evidence>
<reference evidence="2" key="1">
    <citation type="journal article" date="2011" name="Nat. Biotechnol.">
        <title>The genomic sequence of the Chinese hamster ovary (CHO)-K1 cell line.</title>
        <authorList>
            <person name="Xu X."/>
            <person name="Nagarajan H."/>
            <person name="Lewis N.E."/>
            <person name="Pan S."/>
            <person name="Cai Z."/>
            <person name="Liu X."/>
            <person name="Chen W."/>
            <person name="Xie M."/>
            <person name="Wang W."/>
            <person name="Hammond S."/>
            <person name="Andersen M.R."/>
            <person name="Neff N."/>
            <person name="Passarelli B."/>
            <person name="Koh W."/>
            <person name="Fan H.C."/>
            <person name="Wang J."/>
            <person name="Gui Y."/>
            <person name="Lee K.H."/>
            <person name="Betenbaugh M.J."/>
            <person name="Quake S.R."/>
            <person name="Famili I."/>
            <person name="Palsson B.O."/>
            <person name="Wang J."/>
        </authorList>
    </citation>
    <scope>NUCLEOTIDE SEQUENCE [LARGE SCALE GENOMIC DNA]</scope>
    <source>
        <strain evidence="2">CHO K1 cell line</strain>
    </source>
</reference>
<dbReference type="EMBL" id="JH000295">
    <property type="protein sequence ID" value="EGV92170.1"/>
    <property type="molecule type" value="Genomic_DNA"/>
</dbReference>
<protein>
    <submittedName>
        <fullName evidence="1">Uncharacterized protein</fullName>
    </submittedName>
</protein>
<gene>
    <name evidence="1" type="ORF">I79_008503</name>
</gene>
<name>G3HDC2_CRIGR</name>
<dbReference type="InParanoid" id="G3HDC2"/>
<dbReference type="AlphaFoldDB" id="G3HDC2"/>
<sequence length="92" mass="10599">MTTGSLMDKARPFQSIKAKSLVENSGKRLHVRQSLWIPARQRHCIQMKTHKAPAATGNYPMTTRVARPKIIPILWLKEWGGGGVKKSFWWHY</sequence>
<evidence type="ECO:0000313" key="2">
    <source>
        <dbReference type="Proteomes" id="UP000001075"/>
    </source>
</evidence>